<dbReference type="PROSITE" id="PS51361">
    <property type="entry name" value="TENEURIN_N"/>
    <property type="match status" value="1"/>
</dbReference>
<feature type="domain" description="Teneurin N-terminal" evidence="2">
    <location>
        <begin position="1"/>
        <end position="177"/>
    </location>
</feature>
<organism evidence="3 4">
    <name type="scientific">Channa argus</name>
    <name type="common">Northern snakehead</name>
    <name type="synonym">Ophicephalus argus</name>
    <dbReference type="NCBI Taxonomy" id="215402"/>
    <lineage>
        <taxon>Eukaryota</taxon>
        <taxon>Metazoa</taxon>
        <taxon>Chordata</taxon>
        <taxon>Craniata</taxon>
        <taxon>Vertebrata</taxon>
        <taxon>Euteleostomi</taxon>
        <taxon>Actinopterygii</taxon>
        <taxon>Neopterygii</taxon>
        <taxon>Teleostei</taxon>
        <taxon>Neoteleostei</taxon>
        <taxon>Acanthomorphata</taxon>
        <taxon>Anabantaria</taxon>
        <taxon>Anabantiformes</taxon>
        <taxon>Channoidei</taxon>
        <taxon>Channidae</taxon>
        <taxon>Channa</taxon>
    </lineage>
</organism>
<dbReference type="EMBL" id="CM015720">
    <property type="protein sequence ID" value="KAF3693671.1"/>
    <property type="molecule type" value="Genomic_DNA"/>
</dbReference>
<feature type="compositionally biased region" description="Polar residues" evidence="1">
    <location>
        <begin position="124"/>
        <end position="135"/>
    </location>
</feature>
<feature type="region of interest" description="Disordered" evidence="1">
    <location>
        <begin position="307"/>
        <end position="326"/>
    </location>
</feature>
<evidence type="ECO:0000313" key="3">
    <source>
        <dbReference type="EMBL" id="KAF3693671.1"/>
    </source>
</evidence>
<reference evidence="4" key="2">
    <citation type="submission" date="2019-02" db="EMBL/GenBank/DDBJ databases">
        <title>Opniocepnalus argus Var Kimnra genome.</title>
        <authorList>
            <person name="Zhou C."/>
            <person name="Xiao S."/>
        </authorList>
    </citation>
    <scope>NUCLEOTIDE SEQUENCE [LARGE SCALE GENOMIC DNA]</scope>
</reference>
<sequence length="326" mass="35765">MPLLEKNSTHSHLETHPDDSYLLRAQPSSTVMPSHTPYVNVQYRGAISPITLHRKKLSPVKPHTVLAATDQQRLLNLEPAVFKSKGVLGVAFALSGTSIPGAANHSQSTLRPPLPPPHNHHTLSHQSANSLNRNTLRGGRNPIHAPAPGTGDGPTTPESVQLQDSWVLNSNVPLETRSHKGVVKVLLTVPLKSFSECSVLFSSYGYNVLSRPDQNRNSKEEVNEGGYYQKKEMKHLLSLSLQAKEAVQVLQLEVRRSDSHRSCCPAGHPTVLLHRIKLKAHYKHKADSQGVSFVTALRCTGKIKFSRSPGLQSASVNSQSDRQEDT</sequence>
<reference evidence="3 4" key="1">
    <citation type="submission" date="2019-02" db="EMBL/GenBank/DDBJ databases">
        <title>Opniocepnalus argus genome.</title>
        <authorList>
            <person name="Zhou C."/>
            <person name="Xiao S."/>
        </authorList>
    </citation>
    <scope>NUCLEOTIDE SEQUENCE [LARGE SCALE GENOMIC DNA]</scope>
    <source>
        <strain evidence="3">OARG1902GOOAL</strain>
        <tissue evidence="3">Muscle</tissue>
    </source>
</reference>
<gene>
    <name evidence="3" type="ORF">EXN66_Car009347</name>
</gene>
<evidence type="ECO:0000256" key="1">
    <source>
        <dbReference type="SAM" id="MobiDB-lite"/>
    </source>
</evidence>
<dbReference type="AlphaFoldDB" id="A0A6G1PTL1"/>
<proteinExistence type="predicted"/>
<dbReference type="Pfam" id="PF06484">
    <property type="entry name" value="Ten_N"/>
    <property type="match status" value="1"/>
</dbReference>
<evidence type="ECO:0000259" key="2">
    <source>
        <dbReference type="PROSITE" id="PS51361"/>
    </source>
</evidence>
<dbReference type="GO" id="GO:0016020">
    <property type="term" value="C:membrane"/>
    <property type="evidence" value="ECO:0007669"/>
    <property type="project" value="InterPro"/>
</dbReference>
<name>A0A6G1PTL1_CHAAH</name>
<keyword evidence="4" id="KW-1185">Reference proteome</keyword>
<dbReference type="GO" id="GO:0007165">
    <property type="term" value="P:signal transduction"/>
    <property type="evidence" value="ECO:0007669"/>
    <property type="project" value="InterPro"/>
</dbReference>
<feature type="region of interest" description="Disordered" evidence="1">
    <location>
        <begin position="102"/>
        <end position="159"/>
    </location>
</feature>
<dbReference type="InterPro" id="IPR009471">
    <property type="entry name" value="Ten_N"/>
</dbReference>
<dbReference type="Proteomes" id="UP000503349">
    <property type="component" value="Chromosome 9"/>
</dbReference>
<evidence type="ECO:0000313" key="4">
    <source>
        <dbReference type="Proteomes" id="UP000503349"/>
    </source>
</evidence>
<protein>
    <submittedName>
        <fullName evidence="3">Teneurin-2</fullName>
    </submittedName>
</protein>
<feature type="compositionally biased region" description="Polar residues" evidence="1">
    <location>
        <begin position="309"/>
        <end position="320"/>
    </location>
</feature>
<accession>A0A6G1PTL1</accession>